<comment type="similarity">
    <text evidence="1">Belongs to the glycosyl hydrolase 43 family.</text>
</comment>
<dbReference type="InterPro" id="IPR023296">
    <property type="entry name" value="Glyco_hydro_beta-prop_sf"/>
</dbReference>
<accession>A0A1T2XD36</accession>
<reference evidence="8 9" key="1">
    <citation type="submission" date="2017-01" db="EMBL/GenBank/DDBJ databases">
        <title>Genome analysis of Paenibacillus selenitrireducens ES3-24.</title>
        <authorList>
            <person name="Xu D."/>
            <person name="Yao R."/>
            <person name="Zheng S."/>
        </authorList>
    </citation>
    <scope>NUCLEOTIDE SEQUENCE [LARGE SCALE GENOMIC DNA]</scope>
    <source>
        <strain evidence="8 9">ES3-24</strain>
    </source>
</reference>
<comment type="caution">
    <text evidence="8">The sequence shown here is derived from an EMBL/GenBank/DDBJ whole genome shotgun (WGS) entry which is preliminary data.</text>
</comment>
<dbReference type="InterPro" id="IPR006710">
    <property type="entry name" value="Glyco_hydro_43"/>
</dbReference>
<feature type="chain" id="PRO_5012865801" description="Dockerin domain-containing protein" evidence="5">
    <location>
        <begin position="31"/>
        <end position="1179"/>
    </location>
</feature>
<dbReference type="Gene3D" id="1.20.1270.90">
    <property type="entry name" value="AF1782-like"/>
    <property type="match status" value="1"/>
</dbReference>
<dbReference type="GO" id="GO:0030246">
    <property type="term" value="F:carbohydrate binding"/>
    <property type="evidence" value="ECO:0007669"/>
    <property type="project" value="InterPro"/>
</dbReference>
<dbReference type="CDD" id="cd18825">
    <property type="entry name" value="GH43_CtGH43-like"/>
    <property type="match status" value="1"/>
</dbReference>
<dbReference type="PANTHER" id="PTHR22925:SF3">
    <property type="entry name" value="GLYCOSYL HYDROLASE FAMILY PROTEIN 43"/>
    <property type="match status" value="1"/>
</dbReference>
<feature type="signal peptide" evidence="5">
    <location>
        <begin position="1"/>
        <end position="30"/>
    </location>
</feature>
<name>A0A1T2XD36_9BACL</name>
<evidence type="ECO:0000313" key="9">
    <source>
        <dbReference type="Proteomes" id="UP000190188"/>
    </source>
</evidence>
<keyword evidence="2" id="KW-0378">Hydrolase</keyword>
<dbReference type="SUPFAM" id="SSF49384">
    <property type="entry name" value="Carbohydrate-binding domain"/>
    <property type="match status" value="1"/>
</dbReference>
<dbReference type="Proteomes" id="UP000190188">
    <property type="component" value="Unassembled WGS sequence"/>
</dbReference>
<dbReference type="STRING" id="1324314.BVG16_15180"/>
<dbReference type="SUPFAM" id="SSF75005">
    <property type="entry name" value="Arabinanase/levansucrase/invertase"/>
    <property type="match status" value="1"/>
</dbReference>
<evidence type="ECO:0000256" key="4">
    <source>
        <dbReference type="SAM" id="Coils"/>
    </source>
</evidence>
<dbReference type="Gene3D" id="1.10.1330.10">
    <property type="entry name" value="Dockerin domain"/>
    <property type="match status" value="1"/>
</dbReference>
<dbReference type="OrthoDB" id="273314at2"/>
<evidence type="ECO:0008006" key="10">
    <source>
        <dbReference type="Google" id="ProtNLM"/>
    </source>
</evidence>
<keyword evidence="9" id="KW-1185">Reference proteome</keyword>
<dbReference type="InterPro" id="IPR018247">
    <property type="entry name" value="EF_Hand_1_Ca_BS"/>
</dbReference>
<feature type="domain" description="Bacterial Ig-like" evidence="7">
    <location>
        <begin position="673"/>
        <end position="721"/>
    </location>
</feature>
<sequence length="1179" mass="129405">MTLNSIRSQAWMIALLTVLSLFPLSSFAAAAGDEDVTEQQLKDNDYILYFVNAGDPTPNTLEGTDKMGLYNSVTEQVFGPDGVTGKRWGLETTTSKTSVSDPTNKKGSLRYYSGEQVRDKALAYKFELPTSGDYDVTIGFKNPWSGRSVNILLEGNNVSGGDYDIGSYNVEKEVTYRNIRVDDGMLNVRIQGPATAALTNYNDPLVNYLLVRKSVILPISVLEAKIAVAQAEANNPKYTQYSVDQLKKVISTAQTLVKQVNEEGKDIAQLQSELREAMDELDAAMAGLILATSYDSFTPGSVWTDTSGAPIQAHGGGILYDAASKTYFWYGEDKTNGYLPARGVRVYSSTDLYNWKDEGLALTAIESMDQFDSDPLIAELYAGRTDRADIFNDIGTQRIIERPKVIYNDKTKKYVMWMHTDGPSETSNANYAKAEAGYALSDSPTGPFVYQVSHRMDRVPPGADYDGQPNQPGMARDMNLFKDDDGTAYLIYSSEENMTIYISKLNEAYTDVVGWHKDGNEARDTTYKAEYGKDYIRVFPGAQREAPAMFKYQGKYYLITSGATGWAPNRAAYTVADNIFGEWKAMRDPSVGSQASTTFDSQSTYVIPVDPAKGKFIFMGDRWKSSDLKDSRYIWLPIEFGQQDEILLKWYDTWNLGLLDGMGKITVNTKLPEKVAVGETPALPNMLSVTQADGTVLSTPVSWTIKASDFDKPGTVFVTGLLTELGRKEIRTSIHVIPEHVQYLVHAGGAATADYKLWSSYMQDSLVNKQAIDQKYDPAQGHTWGYMGNGTNTSGGADGNMFSSLRYLLSNSGDDITYTFDTIDNGHYTVYLGMYDPWYQYTKGTRKANILINGDIKTSGYAFTDAYDVLSYKNMNVTTGKLDITVRRAVPSSPDPQISWIMIVDEDAATREGARITGPASISPESELELIYGMANVATSVYAHEVMVNYDPAKLKYVDAAPAIEGFQIVASSEATAGKVRLIQARTDPDQMITGSMDVVKLHFQVKSATESVSTSVYATDAMIADAAGNEASLKSLSTYNVHINVPVVDKSSLRATIAQAEGLKQAAKISDKRWGYYPQAAIDAFATAIQSAIRVENLSSASQAQVDQAVDSMQAAIHVFKASINTKASIGDLALIAARYGATSAASDWSDLQMYDFNQDGKLDIVDLSAMAQQIMGQ</sequence>
<evidence type="ECO:0000259" key="6">
    <source>
        <dbReference type="Pfam" id="PF00963"/>
    </source>
</evidence>
<dbReference type="InterPro" id="IPR036439">
    <property type="entry name" value="Dockerin_dom_sf"/>
</dbReference>
<dbReference type="Pfam" id="PF00963">
    <property type="entry name" value="Cohesin"/>
    <property type="match status" value="1"/>
</dbReference>
<protein>
    <recommendedName>
        <fullName evidence="10">Dockerin domain-containing protein</fullName>
    </recommendedName>
</protein>
<evidence type="ECO:0000256" key="3">
    <source>
        <dbReference type="ARBA" id="ARBA00023295"/>
    </source>
</evidence>
<dbReference type="InterPro" id="IPR008965">
    <property type="entry name" value="CBM2/CBM3_carb-bd_dom_sf"/>
</dbReference>
<proteinExistence type="inferred from homology"/>
<gene>
    <name evidence="8" type="ORF">BVG16_15180</name>
</gene>
<dbReference type="EMBL" id="MSZX01000005">
    <property type="protein sequence ID" value="OPA77770.1"/>
    <property type="molecule type" value="Genomic_DNA"/>
</dbReference>
<keyword evidence="3" id="KW-0326">Glycosidase</keyword>
<dbReference type="Gene3D" id="2.115.10.20">
    <property type="entry name" value="Glycosyl hydrolase domain, family 43"/>
    <property type="match status" value="1"/>
</dbReference>
<dbReference type="Gene3D" id="2.60.120.430">
    <property type="entry name" value="Galactose-binding lectin"/>
    <property type="match status" value="2"/>
</dbReference>
<dbReference type="Pfam" id="PF07532">
    <property type="entry name" value="Big_4"/>
    <property type="match status" value="1"/>
</dbReference>
<dbReference type="PROSITE" id="PS00018">
    <property type="entry name" value="EF_HAND_1"/>
    <property type="match status" value="1"/>
</dbReference>
<dbReference type="InterPro" id="IPR002102">
    <property type="entry name" value="Cohesin_dom"/>
</dbReference>
<dbReference type="RefSeq" id="WP_144027393.1">
    <property type="nucleotide sequence ID" value="NZ_MSZX01000005.1"/>
</dbReference>
<evidence type="ECO:0000256" key="2">
    <source>
        <dbReference type="ARBA" id="ARBA00022801"/>
    </source>
</evidence>
<dbReference type="GO" id="GO:0004553">
    <property type="term" value="F:hydrolase activity, hydrolyzing O-glycosyl compounds"/>
    <property type="evidence" value="ECO:0007669"/>
    <property type="project" value="InterPro"/>
</dbReference>
<organism evidence="8 9">
    <name type="scientific">Paenibacillus selenitireducens</name>
    <dbReference type="NCBI Taxonomy" id="1324314"/>
    <lineage>
        <taxon>Bacteria</taxon>
        <taxon>Bacillati</taxon>
        <taxon>Bacillota</taxon>
        <taxon>Bacilli</taxon>
        <taxon>Bacillales</taxon>
        <taxon>Paenibacillaceae</taxon>
        <taxon>Paenibacillus</taxon>
    </lineage>
</organism>
<dbReference type="Gene3D" id="2.60.40.680">
    <property type="match status" value="1"/>
</dbReference>
<dbReference type="AlphaFoldDB" id="A0A1T2XD36"/>
<feature type="coiled-coil region" evidence="4">
    <location>
        <begin position="243"/>
        <end position="287"/>
    </location>
</feature>
<keyword evidence="5" id="KW-0732">Signal</keyword>
<evidence type="ECO:0000259" key="7">
    <source>
        <dbReference type="Pfam" id="PF07532"/>
    </source>
</evidence>
<feature type="domain" description="Cohesin" evidence="6">
    <location>
        <begin position="918"/>
        <end position="1036"/>
    </location>
</feature>
<dbReference type="GO" id="GO:0000272">
    <property type="term" value="P:polysaccharide catabolic process"/>
    <property type="evidence" value="ECO:0007669"/>
    <property type="project" value="InterPro"/>
</dbReference>
<dbReference type="PANTHER" id="PTHR22925">
    <property type="entry name" value="GLYCOSYL HYDROLASE 43 FAMILY MEMBER"/>
    <property type="match status" value="1"/>
</dbReference>
<evidence type="ECO:0000256" key="1">
    <source>
        <dbReference type="ARBA" id="ARBA00009865"/>
    </source>
</evidence>
<keyword evidence="4" id="KW-0175">Coiled coil</keyword>
<dbReference type="Pfam" id="PF04616">
    <property type="entry name" value="Glyco_hydro_43"/>
    <property type="match status" value="1"/>
</dbReference>
<evidence type="ECO:0000313" key="8">
    <source>
        <dbReference type="EMBL" id="OPA77770.1"/>
    </source>
</evidence>
<dbReference type="CDD" id="cd08547">
    <property type="entry name" value="Type_II_cohesin"/>
    <property type="match status" value="1"/>
</dbReference>
<evidence type="ECO:0000256" key="5">
    <source>
        <dbReference type="SAM" id="SignalP"/>
    </source>
</evidence>
<dbReference type="InterPro" id="IPR011081">
    <property type="entry name" value="Big_4"/>
</dbReference>